<dbReference type="STRING" id="1890683.A0A427YKL6"/>
<reference evidence="3 4" key="1">
    <citation type="submission" date="2018-11" db="EMBL/GenBank/DDBJ databases">
        <title>Genome sequence of Saitozyma podzolica DSM 27192.</title>
        <authorList>
            <person name="Aliyu H."/>
            <person name="Gorte O."/>
            <person name="Ochsenreither K."/>
        </authorList>
    </citation>
    <scope>NUCLEOTIDE SEQUENCE [LARGE SCALE GENOMIC DNA]</scope>
    <source>
        <strain evidence="3 4">DSM 27192</strain>
    </source>
</reference>
<comment type="caution">
    <text evidence="3">The sequence shown here is derived from an EMBL/GenBank/DDBJ whole genome shotgun (WGS) entry which is preliminary data.</text>
</comment>
<dbReference type="Pfam" id="PF00248">
    <property type="entry name" value="Aldo_ket_red"/>
    <property type="match status" value="1"/>
</dbReference>
<name>A0A427YKL6_9TREE</name>
<feature type="domain" description="NADP-dependent oxidoreductase" evidence="2">
    <location>
        <begin position="10"/>
        <end position="302"/>
    </location>
</feature>
<evidence type="ECO:0000313" key="4">
    <source>
        <dbReference type="Proteomes" id="UP000279259"/>
    </source>
</evidence>
<dbReference type="SUPFAM" id="SSF51430">
    <property type="entry name" value="NAD(P)-linked oxidoreductase"/>
    <property type="match status" value="1"/>
</dbReference>
<evidence type="ECO:0000259" key="2">
    <source>
        <dbReference type="Pfam" id="PF00248"/>
    </source>
</evidence>
<dbReference type="PANTHER" id="PTHR43364">
    <property type="entry name" value="NADH-SPECIFIC METHYLGLYOXAL REDUCTASE-RELATED"/>
    <property type="match status" value="1"/>
</dbReference>
<gene>
    <name evidence="3" type="ORF">EHS25_008985</name>
</gene>
<dbReference type="InterPro" id="IPR023210">
    <property type="entry name" value="NADP_OxRdtase_dom"/>
</dbReference>
<dbReference type="EMBL" id="RSCD01000007">
    <property type="protein sequence ID" value="RSH91616.1"/>
    <property type="molecule type" value="Genomic_DNA"/>
</dbReference>
<dbReference type="GO" id="GO:0016491">
    <property type="term" value="F:oxidoreductase activity"/>
    <property type="evidence" value="ECO:0007669"/>
    <property type="project" value="UniProtKB-KW"/>
</dbReference>
<dbReference type="PANTHER" id="PTHR43364:SF4">
    <property type="entry name" value="NAD(P)-LINKED OXIDOREDUCTASE SUPERFAMILY PROTEIN"/>
    <property type="match status" value="1"/>
</dbReference>
<proteinExistence type="predicted"/>
<keyword evidence="1" id="KW-0560">Oxidoreductase</keyword>
<accession>A0A427YKL6</accession>
<dbReference type="Proteomes" id="UP000279259">
    <property type="component" value="Unassembled WGS sequence"/>
</dbReference>
<keyword evidence="4" id="KW-1185">Reference proteome</keyword>
<evidence type="ECO:0000313" key="3">
    <source>
        <dbReference type="EMBL" id="RSH91616.1"/>
    </source>
</evidence>
<dbReference type="OrthoDB" id="2310150at2759"/>
<dbReference type="InterPro" id="IPR050523">
    <property type="entry name" value="AKR_Detox_Biosynth"/>
</dbReference>
<sequence length="319" mass="35109">MTISTSVPTLLLGTSNVGPAPASTPFTHDSAEKVSALLDCWYDLGGRYIDTAAQYGETKEHGAGGSERRLKEAGAGQRFVYDPPVHDGAFADDKIRRSVDQSLVNLGSKINILYLHHPDRTTPYEDVLRELDTLHREGKFQKLGISNYTPEQTERLCEVADSNGWIKPSVYQGNYSAIARASEEALFPVLRKHGVSFYAYSPLAMGMLAGGKQKESLEAAQTLPPGSRFHPESRKGVNFQKSWFKQENFEAVKILNRTAAESGITPTALSLRWLAHHSALKAELGDGIILGASSTTQLQETAFEQMWEICKDVAPRLRA</sequence>
<dbReference type="AlphaFoldDB" id="A0A427YKL6"/>
<protein>
    <recommendedName>
        <fullName evidence="2">NADP-dependent oxidoreductase domain-containing protein</fullName>
    </recommendedName>
</protein>
<dbReference type="InterPro" id="IPR036812">
    <property type="entry name" value="NAD(P)_OxRdtase_dom_sf"/>
</dbReference>
<evidence type="ECO:0000256" key="1">
    <source>
        <dbReference type="ARBA" id="ARBA00023002"/>
    </source>
</evidence>
<dbReference type="Gene3D" id="3.20.20.100">
    <property type="entry name" value="NADP-dependent oxidoreductase domain"/>
    <property type="match status" value="1"/>
</dbReference>
<organism evidence="3 4">
    <name type="scientific">Saitozyma podzolica</name>
    <dbReference type="NCBI Taxonomy" id="1890683"/>
    <lineage>
        <taxon>Eukaryota</taxon>
        <taxon>Fungi</taxon>
        <taxon>Dikarya</taxon>
        <taxon>Basidiomycota</taxon>
        <taxon>Agaricomycotina</taxon>
        <taxon>Tremellomycetes</taxon>
        <taxon>Tremellales</taxon>
        <taxon>Trimorphomycetaceae</taxon>
        <taxon>Saitozyma</taxon>
    </lineage>
</organism>